<dbReference type="Gene3D" id="3.90.550.10">
    <property type="entry name" value="Spore Coat Polysaccharide Biosynthesis Protein SpsA, Chain A"/>
    <property type="match status" value="1"/>
</dbReference>
<name>A0ABV9T2E6_9BACT</name>
<dbReference type="RefSeq" id="WP_377065458.1">
    <property type="nucleotide sequence ID" value="NZ_JBHSJJ010000007.1"/>
</dbReference>
<dbReference type="PANTHER" id="PTHR22916:SF3">
    <property type="entry name" value="UDP-GLCNAC:BETAGAL BETA-1,3-N-ACETYLGLUCOSAMINYLTRANSFERASE-LIKE PROTEIN 1"/>
    <property type="match status" value="1"/>
</dbReference>
<organism evidence="2 3">
    <name type="scientific">Negadavirga shengliensis</name>
    <dbReference type="NCBI Taxonomy" id="1389218"/>
    <lineage>
        <taxon>Bacteria</taxon>
        <taxon>Pseudomonadati</taxon>
        <taxon>Bacteroidota</taxon>
        <taxon>Cytophagia</taxon>
        <taxon>Cytophagales</taxon>
        <taxon>Cyclobacteriaceae</taxon>
        <taxon>Negadavirga</taxon>
    </lineage>
</organism>
<accession>A0ABV9T2E6</accession>
<dbReference type="InterPro" id="IPR029044">
    <property type="entry name" value="Nucleotide-diphossugar_trans"/>
</dbReference>
<evidence type="ECO:0000259" key="1">
    <source>
        <dbReference type="Pfam" id="PF00535"/>
    </source>
</evidence>
<dbReference type="SUPFAM" id="SSF53448">
    <property type="entry name" value="Nucleotide-diphospho-sugar transferases"/>
    <property type="match status" value="1"/>
</dbReference>
<dbReference type="CDD" id="cd00761">
    <property type="entry name" value="Glyco_tranf_GTA_type"/>
    <property type="match status" value="1"/>
</dbReference>
<dbReference type="Pfam" id="PF00535">
    <property type="entry name" value="Glycos_transf_2"/>
    <property type="match status" value="1"/>
</dbReference>
<proteinExistence type="predicted"/>
<comment type="caution">
    <text evidence="2">The sequence shown here is derived from an EMBL/GenBank/DDBJ whole genome shotgun (WGS) entry which is preliminary data.</text>
</comment>
<dbReference type="Proteomes" id="UP001595818">
    <property type="component" value="Unassembled WGS sequence"/>
</dbReference>
<keyword evidence="3" id="KW-1185">Reference proteome</keyword>
<dbReference type="EMBL" id="JBHSJJ010000007">
    <property type="protein sequence ID" value="MFC4872879.1"/>
    <property type="molecule type" value="Genomic_DNA"/>
</dbReference>
<reference evidence="3" key="1">
    <citation type="journal article" date="2019" name="Int. J. Syst. Evol. Microbiol.">
        <title>The Global Catalogue of Microorganisms (GCM) 10K type strain sequencing project: providing services to taxonomists for standard genome sequencing and annotation.</title>
        <authorList>
            <consortium name="The Broad Institute Genomics Platform"/>
            <consortium name="The Broad Institute Genome Sequencing Center for Infectious Disease"/>
            <person name="Wu L."/>
            <person name="Ma J."/>
        </authorList>
    </citation>
    <scope>NUCLEOTIDE SEQUENCE [LARGE SCALE GENOMIC DNA]</scope>
    <source>
        <strain evidence="3">CGMCC 4.7466</strain>
    </source>
</reference>
<sequence>MKAPILSVVMPVYNGEKYLKEAIDCVLIQTFEDFELIIIDDGSRDNSAAIIGEYKDVRIRYLKNDRNRGIAYTRNRGLQEARGEYLAWMDCDDLISPDRFELQLDFLEKHPRFGICGTWLTRFDETKSEVAKSPTDPELIKATLLFKPAVWNATAMYRLSWVRAAGLSFDTRLTVAEDYDFYYEASKHFPMANLPLSLYQYRDSESSIMRSFEHEEEKSLAIHKIIYEKALRDMGVNATGQQLQLHRRIGSTYLFETLQDFESAFQWLKYLQKKNDGPGVYDPVVFSRALGNMFFFISKKASQVGVRAFFFYMKKRKDFHTVSNYMVLKLLIRCLIKYRRF</sequence>
<gene>
    <name evidence="2" type="ORF">ACFPFU_14375</name>
</gene>
<protein>
    <submittedName>
        <fullName evidence="2">Glycosyltransferase family 2 protein</fullName>
    </submittedName>
</protein>
<dbReference type="PANTHER" id="PTHR22916">
    <property type="entry name" value="GLYCOSYLTRANSFERASE"/>
    <property type="match status" value="1"/>
</dbReference>
<dbReference type="InterPro" id="IPR001173">
    <property type="entry name" value="Glyco_trans_2-like"/>
</dbReference>
<evidence type="ECO:0000313" key="3">
    <source>
        <dbReference type="Proteomes" id="UP001595818"/>
    </source>
</evidence>
<evidence type="ECO:0000313" key="2">
    <source>
        <dbReference type="EMBL" id="MFC4872879.1"/>
    </source>
</evidence>
<feature type="domain" description="Glycosyltransferase 2-like" evidence="1">
    <location>
        <begin position="7"/>
        <end position="133"/>
    </location>
</feature>